<dbReference type="GO" id="GO:0008270">
    <property type="term" value="F:zinc ion binding"/>
    <property type="evidence" value="ECO:0007669"/>
    <property type="project" value="UniProtKB-KW"/>
</dbReference>
<evidence type="ECO:0000259" key="6">
    <source>
        <dbReference type="PROSITE" id="PS50103"/>
    </source>
</evidence>
<keyword evidence="4" id="KW-0238">DNA-binding</keyword>
<dbReference type="OrthoDB" id="411372at2759"/>
<protein>
    <submittedName>
        <fullName evidence="8">Uncharacterized protein</fullName>
    </submittedName>
</protein>
<dbReference type="InterPro" id="IPR050974">
    <property type="entry name" value="Plant_ZF_CCCH"/>
</dbReference>
<feature type="zinc finger region" description="C3H1-type" evidence="5">
    <location>
        <begin position="12"/>
        <end position="40"/>
    </location>
</feature>
<sequence>MLSFDAWGFPNRPGQDECQQYVRWGWCSFGGACRFDHRRGESLQGFQEGFLVQKIETDEEGAVKFDFWLETRNERTPNHEFPIPDGSWPQAYSLPDPRLDASRPRHEGRLFFQWVSRVDPESEGSEDASQLPFTSGPVESFPVPHNSWQCRFCAGECEMYRRQRDEKELCLLINVKRRDLNQLPARRAVLFQRNGQTVAGVAVSENKTVILEEHVSHSFIRDGVPVPAQLQIRQAPGMKLSWCAVLMPPEASELINDIEMNGDAQYISEMQGAQPSPSSGPFKAWRQLEKELTEIERDLRRLNRWEKLAIAALQPRSSAAFEDFLQNVFLDAMIRLVYKLAKPCPETFCAAPPLLVSLEDVQSCLLRLLKREGQLRKEVQEKAKVDDFKALIEHEPDRAFAHLCSWVSGRFSVHKTCRACNKPVLFCPLCLETACCDRPCSKTLKPHGQTAKDILIKSFVEVKGELRQLNSDHLRYLRQEGGRLVDFLKAAPTTPANGSLKQYIGAESEEKATKCLPNWVRGAKCSKCLKRKEFGLCSSCQENMSLQVCEECGGSCSLVCPLCSAFFCPCKDSTCCFTGQIHPPSFERLLDFAVKLCRGSGDSDVDSFLLFLQSSRCTVPVLNQIASQDGPTAKKLAGIWHWMIGRGEATGELGCPFCGQRFHAHDDSTCAFNRSRHPRSADELWIWSFRLLEMQRAGGAWVQERMFKMLSDVGPQLCTQHDLGKLLCKLREGQSPLLGGDEMRRFVRSFDNKVAEFQAAEARYNAHQEADSQEKTKDANKKKIAEESLKTAAHELAACLLTWMNGNVGDDGKHFLRCPMCGEAFCTEVPGTCPHGDSHPDNIDQLWDWALQKCGAEASKARWTRGGTLAKALHEFSKQQTTIKKISNNMRAKREAEAMGQKLRSHALASFLMWLGDGESQPLCCPFCRDQFADGHCCGMQGDRHPSPLAELFKWVLSSHMVSRAPAEKAFDKWLQAWDRFLDADEQIEQHMKEILSKSFISMYQEEELDKDVSLAKRARLDNPGFQGVKTLLTLKTTIRNSWVHGHADTVTQSFPTAPQVARQLLGLDHASSSSETLEGFWDMHVLLPDGPVEDVKESTRNRLRQNWQKDPPRGFKFKVRSKHICLTRRDERRFRQPCRSCERRTWQTCWEVHGAPVNKPMCTSTAWYCQSCCWLRFNAHFCWPDELASKPHTWRATELCCERTGMYWYGHQIAHWDEEPAISRWEQFRGRFDGGRKEWVQLHKHVDFPQGSELEEPRYCAAADLANLWRDVYQGIEHAERLAKISRRVIVADLSLTRTVARMLAGGITNFMLDRFGHEVTDKFQLQDFSRAMGKSSQSGDAEDAEFWPGDEVYVREGPSHWQKGLVEKLNVDGSVLVRLDVGWVTELRPEHLEAPTNEWGYPLRPGRPECQHYEKYLWCRYGRKCWYTHSSDAVGRFSRLTLVQTVGSDDRGAVFQVQARNGREESVPNKAWPSCYRIPLAPCPVYCHIGEGDQITQVKVRSADLKRFGCQRQGRIVRERDGGPTRVEVLRPDNMADVTATKYRWLGDGIPVHGRPFAVELEMLHMMFEQESKLYAVFPPPELSFVGVDDNQYFNERERIQDATLQEPKARHFKSWVRLQNELTSVQNDLHSIQPVDRLAIAGLMIRSTAAFEDFCRTCLEDVFIRLIHSMPMSVASLAANLPIQAGFTCGWVRWAVWILQELVSWRNPEGISAPAEVLAKIQTDQGLWCPLCDRTFASTASDTCSFGHVHPQTADDLLRYAMEQTLTIHIMKPPSKKKSNTTRLDSMIPTLSEWEAFLARMLCHAFSGEDAANVQVLTFLTSCEVAVFLATCRSNYARFGAADIGRTVEKVLSRQQLAVPGAAVPLEGPRRKGFETLLKLKYGIRCIIAHGSAEGTLQGGVLANAPTASRLSQQLLFGDDEGQKICGESSQDWDLYVLKAWSDVEGIDSDWSRLPVGLPVSIRTKQFKLKDSSLSSLSVARPYLVAVPTLITQPQVTELEPRGRRLDFNMHLCLPEALATLQPHLWSKLSLFEHELREGRYLAGEQRWHLDVDDASSRREWLLEQFGRHEHIQLHPHRHCPQPADDASDKEKIRFRAAEEVATHWRELYESFEQSERHCPASLELILADLSLTQLAASTLADALIEIMRRLFGVDLAKPVSGEPTTLPSFKHGGCWRSEAPSRQADVHQLAAFAATALQQASGAARESYICGAPSSQPASAGQAGPSLHAIQQAAQELVDARARGIEITFRDAEEIREHLSSEYQLGVYLWQKVRAGLTVHVPEAGIDARAKLAADFGEMLQVLAAAEAGQGACHAPVAAPAQVSAPPMHNARWVPGDGLCQFHALALAAEGNRRWSDNLLDRSRELRQLAIAELGQNRERYQAFFTAAETDAASYDEYLEKLQSGVGRGSHLTLEALTQCGASRMVSICVHTRGNAPRWAGVENYEGPGHVALFLDNPGARFAHYWAIVD</sequence>
<dbReference type="PANTHER" id="PTHR12506:SF50">
    <property type="entry name" value="ZINC FINGER CCCH DOMAIN-CONTAINING PROTEIN 26"/>
    <property type="match status" value="1"/>
</dbReference>
<dbReference type="InterPro" id="IPR038765">
    <property type="entry name" value="Papain-like_cys_pep_sf"/>
</dbReference>
<evidence type="ECO:0000256" key="4">
    <source>
        <dbReference type="ARBA" id="ARBA00023125"/>
    </source>
</evidence>
<accession>A0A812K363</accession>
<feature type="zinc finger region" description="C3H1-type" evidence="5">
    <location>
        <begin position="1406"/>
        <end position="1434"/>
    </location>
</feature>
<dbReference type="InterPro" id="IPR003323">
    <property type="entry name" value="OTU_dom"/>
</dbReference>
<comment type="caution">
    <text evidence="8">The sequence shown here is derived from an EMBL/GenBank/DDBJ whole genome shotgun (WGS) entry which is preliminary data.</text>
</comment>
<dbReference type="PROSITE" id="PS50802">
    <property type="entry name" value="OTU"/>
    <property type="match status" value="1"/>
</dbReference>
<dbReference type="CDD" id="cd22744">
    <property type="entry name" value="OTU"/>
    <property type="match status" value="1"/>
</dbReference>
<dbReference type="Proteomes" id="UP000604046">
    <property type="component" value="Unassembled WGS sequence"/>
</dbReference>
<keyword evidence="3 5" id="KW-0862">Zinc</keyword>
<dbReference type="InterPro" id="IPR000571">
    <property type="entry name" value="Znf_CCCH"/>
</dbReference>
<feature type="domain" description="C3H1-type" evidence="6">
    <location>
        <begin position="1406"/>
        <end position="1434"/>
    </location>
</feature>
<gene>
    <name evidence="8" type="ORF">SNAT2548_LOCUS7968</name>
</gene>
<evidence type="ECO:0000256" key="5">
    <source>
        <dbReference type="PROSITE-ProRule" id="PRU00723"/>
    </source>
</evidence>
<dbReference type="SMART" id="SM00356">
    <property type="entry name" value="ZnF_C3H1"/>
    <property type="match status" value="2"/>
</dbReference>
<dbReference type="EMBL" id="CAJNDS010000569">
    <property type="protein sequence ID" value="CAE7219533.1"/>
    <property type="molecule type" value="Genomic_DNA"/>
</dbReference>
<keyword evidence="9" id="KW-1185">Reference proteome</keyword>
<evidence type="ECO:0000256" key="2">
    <source>
        <dbReference type="ARBA" id="ARBA00022771"/>
    </source>
</evidence>
<organism evidence="8 9">
    <name type="scientific">Symbiodinium natans</name>
    <dbReference type="NCBI Taxonomy" id="878477"/>
    <lineage>
        <taxon>Eukaryota</taxon>
        <taxon>Sar</taxon>
        <taxon>Alveolata</taxon>
        <taxon>Dinophyceae</taxon>
        <taxon>Suessiales</taxon>
        <taxon>Symbiodiniaceae</taxon>
        <taxon>Symbiodinium</taxon>
    </lineage>
</organism>
<evidence type="ECO:0000256" key="3">
    <source>
        <dbReference type="ARBA" id="ARBA00022833"/>
    </source>
</evidence>
<name>A0A812K363_9DINO</name>
<evidence type="ECO:0000256" key="1">
    <source>
        <dbReference type="ARBA" id="ARBA00022723"/>
    </source>
</evidence>
<dbReference type="SUPFAM" id="SSF54001">
    <property type="entry name" value="Cysteine proteinases"/>
    <property type="match status" value="1"/>
</dbReference>
<dbReference type="PROSITE" id="PS50103">
    <property type="entry name" value="ZF_C3H1"/>
    <property type="match status" value="2"/>
</dbReference>
<feature type="domain" description="C3H1-type" evidence="6">
    <location>
        <begin position="12"/>
        <end position="40"/>
    </location>
</feature>
<evidence type="ECO:0000313" key="8">
    <source>
        <dbReference type="EMBL" id="CAE7219533.1"/>
    </source>
</evidence>
<dbReference type="PANTHER" id="PTHR12506">
    <property type="entry name" value="PROTEIN PHOSPHATASE RELATED"/>
    <property type="match status" value="1"/>
</dbReference>
<reference evidence="8" key="1">
    <citation type="submission" date="2021-02" db="EMBL/GenBank/DDBJ databases">
        <authorList>
            <person name="Dougan E. K."/>
            <person name="Rhodes N."/>
            <person name="Thang M."/>
            <person name="Chan C."/>
        </authorList>
    </citation>
    <scope>NUCLEOTIDE SEQUENCE</scope>
</reference>
<evidence type="ECO:0000259" key="7">
    <source>
        <dbReference type="PROSITE" id="PS50802"/>
    </source>
</evidence>
<dbReference type="GO" id="GO:0003677">
    <property type="term" value="F:DNA binding"/>
    <property type="evidence" value="ECO:0007669"/>
    <property type="project" value="UniProtKB-KW"/>
</dbReference>
<proteinExistence type="predicted"/>
<feature type="domain" description="OTU" evidence="7">
    <location>
        <begin position="2333"/>
        <end position="2474"/>
    </location>
</feature>
<dbReference type="Gene3D" id="3.90.70.80">
    <property type="match status" value="1"/>
</dbReference>
<keyword evidence="2 5" id="KW-0863">Zinc-finger</keyword>
<keyword evidence="1 5" id="KW-0479">Metal-binding</keyword>
<evidence type="ECO:0000313" key="9">
    <source>
        <dbReference type="Proteomes" id="UP000604046"/>
    </source>
</evidence>
<dbReference type="GO" id="GO:0003729">
    <property type="term" value="F:mRNA binding"/>
    <property type="evidence" value="ECO:0007669"/>
    <property type="project" value="TreeGrafter"/>
</dbReference>